<dbReference type="PANTHER" id="PTHR23113">
    <property type="entry name" value="GUANINE NUCLEOTIDE EXCHANGE FACTOR"/>
    <property type="match status" value="1"/>
</dbReference>
<dbReference type="EMBL" id="JANBUO010000006">
    <property type="protein sequence ID" value="KAJ2809247.1"/>
    <property type="molecule type" value="Genomic_DNA"/>
</dbReference>
<dbReference type="SUPFAM" id="SSF48366">
    <property type="entry name" value="Ras GEF"/>
    <property type="match status" value="1"/>
</dbReference>
<dbReference type="Proteomes" id="UP001140094">
    <property type="component" value="Unassembled WGS sequence"/>
</dbReference>
<accession>A0A9W8LUB6</accession>
<sequence length="998" mass="107381">MADTDDKQQSCSMQPVLSKADLVHLLEISSRMKAIREPVRELSRMATTTSPGAGAGASVDPTSTSAILLGRVREQLDITQRILHEYLVSVPGIEKDHPALTRQHHVHIRIDRPPLGRISSSDASTRTRSRSSTQGSQDSSTFRQMRPTSLFSPIAAVTSPGADQSAAPCSLEVLPETPTANKPSTADAAATEAAVCMHKPMSADATLGSGRAPPPATLRLSSRLCPGERPVIAANAIDDSISRLWRGARLTTAAAKAVNEVSVRLGKRHMTPLEERIPAVPVRELGGSGSSNVPIDVVDLINSLFRSSTNENEASLLARKIETIPPGIVACAIANSSSQLFAQLTPGLVRQYAAPGGQQQQTSADTSAQTVTRMLSDHANFLTRVMETTIIYPLHAPQRARRIEWWVVVACLLRELGDYESLSSLVCVFSGAVVSRLHESWELVSARVKEAIRFMLERVLKIHPNYASYRDELQLRIRRMQRRSRKPISPLLRGDNGDELSLDFDSAIAINTPDLCSADDNYVNSCLFCKEAFDLPPPRALVPIVAVLLKDAVSSEVSENASAPSSRKKRSDSAAATAGALHWTAVIEACQNTALPLALDYYMLRRVFATEPSSLSLLMPPAAQGAAIRGAMSTASSFLKRMPRRHSSLDRGHTPKSLSSSTCRMLGAGQNVPTILDMLAHFLYIAAGNACFNCNMGSLLEPLHVSTSGQLAVVVAAMMLFAEPWMPREYLTRLCDMREPRIAQHSSRGLLSAMSPPPSNPVRLSVTSHSHGYETRAAERPWLMSFKLTDSADSSRYFKPKPVAATSASAKDSATDAARKSSTDSESTCVNRLPSPPPAHSGPAANGEPARASDSVGRHHRRSLSSHAAGPFATLPRAATPVPDLPPLPTNAAPPPPPPPLPAAEMPTWLPTSAARPQPVPAARSVPRESLPPPPPCPPPLPRQPMPRFQPPESSASPPPPPINNIAIADDLARSSQLNRISAETQMLLSFDSRTRGH</sequence>
<name>A0A9W8LUB6_9FUNG</name>
<evidence type="ECO:0000256" key="3">
    <source>
        <dbReference type="SAM" id="MobiDB-lite"/>
    </source>
</evidence>
<dbReference type="InterPro" id="IPR023578">
    <property type="entry name" value="Ras_GEF_dom_sf"/>
</dbReference>
<dbReference type="PROSITE" id="PS50009">
    <property type="entry name" value="RASGEF_CAT"/>
    <property type="match status" value="1"/>
</dbReference>
<evidence type="ECO:0000259" key="4">
    <source>
        <dbReference type="PROSITE" id="PS50009"/>
    </source>
</evidence>
<comment type="caution">
    <text evidence="5">The sequence shown here is derived from an EMBL/GenBank/DDBJ whole genome shotgun (WGS) entry which is preliminary data.</text>
</comment>
<dbReference type="OrthoDB" id="546434at2759"/>
<dbReference type="GO" id="GO:0005886">
    <property type="term" value="C:plasma membrane"/>
    <property type="evidence" value="ECO:0007669"/>
    <property type="project" value="TreeGrafter"/>
</dbReference>
<dbReference type="AlphaFoldDB" id="A0A9W8LUB6"/>
<dbReference type="Gene3D" id="1.10.840.10">
    <property type="entry name" value="Ras guanine-nucleotide exchange factors catalytic domain"/>
    <property type="match status" value="1"/>
</dbReference>
<reference evidence="5" key="1">
    <citation type="submission" date="2022-07" db="EMBL/GenBank/DDBJ databases">
        <title>Phylogenomic reconstructions and comparative analyses of Kickxellomycotina fungi.</title>
        <authorList>
            <person name="Reynolds N.K."/>
            <person name="Stajich J.E."/>
            <person name="Barry K."/>
            <person name="Grigoriev I.V."/>
            <person name="Crous P."/>
            <person name="Smith M.E."/>
        </authorList>
    </citation>
    <scope>NUCLEOTIDE SEQUENCE</scope>
    <source>
        <strain evidence="5">NRRL 1565</strain>
    </source>
</reference>
<feature type="compositionally biased region" description="Pro residues" evidence="3">
    <location>
        <begin position="883"/>
        <end position="902"/>
    </location>
</feature>
<evidence type="ECO:0000256" key="1">
    <source>
        <dbReference type="ARBA" id="ARBA00022658"/>
    </source>
</evidence>
<proteinExistence type="predicted"/>
<protein>
    <submittedName>
        <fullName evidence="5">Ras guanine nucleotide exchange factor bud5</fullName>
    </submittedName>
</protein>
<gene>
    <name evidence="5" type="primary">BUD5</name>
    <name evidence="5" type="ORF">H4R20_000242</name>
</gene>
<dbReference type="PANTHER" id="PTHR23113:SF348">
    <property type="entry name" value="GUANYL-NUCLEOTIDE EXCHANGE FACTOR RASGEF, PUTATIVE (AFU_ORTHOLOGUE AFUA_1G04700)-RELATED"/>
    <property type="match status" value="1"/>
</dbReference>
<dbReference type="Pfam" id="PF00617">
    <property type="entry name" value="RasGEF"/>
    <property type="match status" value="1"/>
</dbReference>
<evidence type="ECO:0000313" key="5">
    <source>
        <dbReference type="EMBL" id="KAJ2809247.1"/>
    </source>
</evidence>
<feature type="domain" description="Ras-GEF" evidence="4">
    <location>
        <begin position="325"/>
        <end position="567"/>
    </location>
</feature>
<dbReference type="InterPro" id="IPR001895">
    <property type="entry name" value="RASGEF_cat_dom"/>
</dbReference>
<feature type="compositionally biased region" description="Low complexity" evidence="3">
    <location>
        <begin position="117"/>
        <end position="141"/>
    </location>
</feature>
<evidence type="ECO:0000256" key="2">
    <source>
        <dbReference type="PROSITE-ProRule" id="PRU00168"/>
    </source>
</evidence>
<keyword evidence="1 2" id="KW-0344">Guanine-nucleotide releasing factor</keyword>
<dbReference type="InterPro" id="IPR008937">
    <property type="entry name" value="Ras-like_GEF"/>
</dbReference>
<organism evidence="5 6">
    <name type="scientific">Coemansia guatemalensis</name>
    <dbReference type="NCBI Taxonomy" id="2761395"/>
    <lineage>
        <taxon>Eukaryota</taxon>
        <taxon>Fungi</taxon>
        <taxon>Fungi incertae sedis</taxon>
        <taxon>Zoopagomycota</taxon>
        <taxon>Kickxellomycotina</taxon>
        <taxon>Kickxellomycetes</taxon>
        <taxon>Kickxellales</taxon>
        <taxon>Kickxellaceae</taxon>
        <taxon>Coemansia</taxon>
    </lineage>
</organism>
<feature type="region of interest" description="Disordered" evidence="3">
    <location>
        <begin position="802"/>
        <end position="966"/>
    </location>
</feature>
<feature type="compositionally biased region" description="Basic and acidic residues" evidence="3">
    <location>
        <begin position="813"/>
        <end position="823"/>
    </location>
</feature>
<feature type="compositionally biased region" description="Pro residues" evidence="3">
    <location>
        <begin position="930"/>
        <end position="950"/>
    </location>
</feature>
<dbReference type="GO" id="GO:0007265">
    <property type="term" value="P:Ras protein signal transduction"/>
    <property type="evidence" value="ECO:0007669"/>
    <property type="project" value="TreeGrafter"/>
</dbReference>
<dbReference type="GO" id="GO:0005085">
    <property type="term" value="F:guanyl-nucleotide exchange factor activity"/>
    <property type="evidence" value="ECO:0007669"/>
    <property type="project" value="UniProtKB-KW"/>
</dbReference>
<dbReference type="InterPro" id="IPR036964">
    <property type="entry name" value="RASGEF_cat_dom_sf"/>
</dbReference>
<feature type="region of interest" description="Disordered" evidence="3">
    <location>
        <begin position="111"/>
        <end position="148"/>
    </location>
</feature>
<dbReference type="SMART" id="SM00147">
    <property type="entry name" value="RasGEF"/>
    <property type="match status" value="1"/>
</dbReference>
<evidence type="ECO:0000313" key="6">
    <source>
        <dbReference type="Proteomes" id="UP001140094"/>
    </source>
</evidence>
<keyword evidence="6" id="KW-1185">Reference proteome</keyword>